<name>A0AAD8EQK5_DIPPU</name>
<organism evidence="1 2">
    <name type="scientific">Diploptera punctata</name>
    <name type="common">Pacific beetle cockroach</name>
    <dbReference type="NCBI Taxonomy" id="6984"/>
    <lineage>
        <taxon>Eukaryota</taxon>
        <taxon>Metazoa</taxon>
        <taxon>Ecdysozoa</taxon>
        <taxon>Arthropoda</taxon>
        <taxon>Hexapoda</taxon>
        <taxon>Insecta</taxon>
        <taxon>Pterygota</taxon>
        <taxon>Neoptera</taxon>
        <taxon>Polyneoptera</taxon>
        <taxon>Dictyoptera</taxon>
        <taxon>Blattodea</taxon>
        <taxon>Blaberoidea</taxon>
        <taxon>Blaberidae</taxon>
        <taxon>Diplopterinae</taxon>
        <taxon>Diploptera</taxon>
    </lineage>
</organism>
<evidence type="ECO:0000313" key="2">
    <source>
        <dbReference type="Proteomes" id="UP001233999"/>
    </source>
</evidence>
<feature type="non-terminal residue" evidence="1">
    <location>
        <position position="50"/>
    </location>
</feature>
<protein>
    <submittedName>
        <fullName evidence="1">Uncharacterized protein</fullName>
    </submittedName>
</protein>
<sequence length="50" mass="6015">CYQSIDMKLNQSICYIYLNTKMPTTATKIYHAYLNRFKRACAFKTFFDFT</sequence>
<proteinExistence type="predicted"/>
<reference evidence="1" key="1">
    <citation type="journal article" date="2023" name="IScience">
        <title>Live-bearing cockroach genome reveals convergent evolutionary mechanisms linked to viviparity in insects and beyond.</title>
        <authorList>
            <person name="Fouks B."/>
            <person name="Harrison M.C."/>
            <person name="Mikhailova A.A."/>
            <person name="Marchal E."/>
            <person name="English S."/>
            <person name="Carruthers M."/>
            <person name="Jennings E.C."/>
            <person name="Chiamaka E.L."/>
            <person name="Frigard R.A."/>
            <person name="Pippel M."/>
            <person name="Attardo G.M."/>
            <person name="Benoit J.B."/>
            <person name="Bornberg-Bauer E."/>
            <person name="Tobe S.S."/>
        </authorList>
    </citation>
    <scope>NUCLEOTIDE SEQUENCE</scope>
    <source>
        <strain evidence="1">Stay&amp;Tobe</strain>
    </source>
</reference>
<gene>
    <name evidence="1" type="ORF">L9F63_010480</name>
</gene>
<dbReference type="Proteomes" id="UP001233999">
    <property type="component" value="Unassembled WGS sequence"/>
</dbReference>
<reference evidence="1" key="2">
    <citation type="submission" date="2023-05" db="EMBL/GenBank/DDBJ databases">
        <authorList>
            <person name="Fouks B."/>
        </authorList>
    </citation>
    <scope>NUCLEOTIDE SEQUENCE</scope>
    <source>
        <strain evidence="1">Stay&amp;Tobe</strain>
        <tissue evidence="1">Testes</tissue>
    </source>
</reference>
<dbReference type="AlphaFoldDB" id="A0AAD8EQK5"/>
<feature type="non-terminal residue" evidence="1">
    <location>
        <position position="1"/>
    </location>
</feature>
<evidence type="ECO:0000313" key="1">
    <source>
        <dbReference type="EMBL" id="KAJ9599023.1"/>
    </source>
</evidence>
<comment type="caution">
    <text evidence="1">The sequence shown here is derived from an EMBL/GenBank/DDBJ whole genome shotgun (WGS) entry which is preliminary data.</text>
</comment>
<dbReference type="EMBL" id="JASPKZ010000839">
    <property type="protein sequence ID" value="KAJ9599023.1"/>
    <property type="molecule type" value="Genomic_DNA"/>
</dbReference>
<accession>A0AAD8EQK5</accession>
<keyword evidence="2" id="KW-1185">Reference proteome</keyword>